<dbReference type="Gene3D" id="1.10.287.3240">
    <property type="match status" value="1"/>
</dbReference>
<evidence type="ECO:0000313" key="6">
    <source>
        <dbReference type="Proteomes" id="UP001500503"/>
    </source>
</evidence>
<reference evidence="6" key="1">
    <citation type="journal article" date="2019" name="Int. J. Syst. Evol. Microbiol.">
        <title>The Global Catalogue of Microorganisms (GCM) 10K type strain sequencing project: providing services to taxonomists for standard genome sequencing and annotation.</title>
        <authorList>
            <consortium name="The Broad Institute Genomics Platform"/>
            <consortium name="The Broad Institute Genome Sequencing Center for Infectious Disease"/>
            <person name="Wu L."/>
            <person name="Ma J."/>
        </authorList>
    </citation>
    <scope>NUCLEOTIDE SEQUENCE [LARGE SCALE GENOMIC DNA]</scope>
    <source>
        <strain evidence="6">JCM 17933</strain>
    </source>
</reference>
<gene>
    <name evidence="5" type="ORF">GCM10023191_065700</name>
</gene>
<evidence type="ECO:0000256" key="3">
    <source>
        <dbReference type="ARBA" id="ARBA00023065"/>
    </source>
</evidence>
<dbReference type="Pfam" id="PF01813">
    <property type="entry name" value="ATP-synt_D"/>
    <property type="match status" value="1"/>
</dbReference>
<dbReference type="InterPro" id="IPR002699">
    <property type="entry name" value="V_ATPase_D"/>
</dbReference>
<accession>A0ABP8QQY3</accession>
<sequence>MMTSLARVPPGRAGRLWLRRRLAIAQRGVDLLQRKLRLLVRVHHRLVSEAERTGQEWTATCADADKWGLRACLADGRRALRPASPAEVTVRWAETMGLRYPAGATCTPPPDPPPVCSAALDEARQAAEIAIQAAVRHAVAQEAEHRVAREISVTRQRIRALRDRWIPRLIAAIEHIDLALDEAERSDAARLLRAGSGRSGDRAGTEAPARAPP</sequence>
<name>A0ABP8QQY3_9ACTN</name>
<comment type="similarity">
    <text evidence="1">Belongs to the V-ATPase D subunit family.</text>
</comment>
<proteinExistence type="inferred from homology"/>
<protein>
    <recommendedName>
        <fullName evidence="7">V/A-type H+-transporting ATPase subunit D</fullName>
    </recommendedName>
</protein>
<keyword evidence="2" id="KW-0813">Transport</keyword>
<evidence type="ECO:0000313" key="5">
    <source>
        <dbReference type="EMBL" id="GAA4507388.1"/>
    </source>
</evidence>
<evidence type="ECO:0000256" key="1">
    <source>
        <dbReference type="ARBA" id="ARBA00005850"/>
    </source>
</evidence>
<evidence type="ECO:0000256" key="4">
    <source>
        <dbReference type="SAM" id="MobiDB-lite"/>
    </source>
</evidence>
<dbReference type="EMBL" id="BAABHF010000041">
    <property type="protein sequence ID" value="GAA4507388.1"/>
    <property type="molecule type" value="Genomic_DNA"/>
</dbReference>
<dbReference type="Proteomes" id="UP001500503">
    <property type="component" value="Unassembled WGS sequence"/>
</dbReference>
<organism evidence="5 6">
    <name type="scientific">Actinoallomurus oryzae</name>
    <dbReference type="NCBI Taxonomy" id="502180"/>
    <lineage>
        <taxon>Bacteria</taxon>
        <taxon>Bacillati</taxon>
        <taxon>Actinomycetota</taxon>
        <taxon>Actinomycetes</taxon>
        <taxon>Streptosporangiales</taxon>
        <taxon>Thermomonosporaceae</taxon>
        <taxon>Actinoallomurus</taxon>
    </lineage>
</organism>
<keyword evidence="6" id="KW-1185">Reference proteome</keyword>
<comment type="caution">
    <text evidence="5">The sequence shown here is derived from an EMBL/GenBank/DDBJ whole genome shotgun (WGS) entry which is preliminary data.</text>
</comment>
<keyword evidence="3" id="KW-0406">Ion transport</keyword>
<evidence type="ECO:0000256" key="2">
    <source>
        <dbReference type="ARBA" id="ARBA00022448"/>
    </source>
</evidence>
<evidence type="ECO:0008006" key="7">
    <source>
        <dbReference type="Google" id="ProtNLM"/>
    </source>
</evidence>
<feature type="region of interest" description="Disordered" evidence="4">
    <location>
        <begin position="191"/>
        <end position="213"/>
    </location>
</feature>